<keyword evidence="3" id="KW-1185">Reference proteome</keyword>
<dbReference type="EMBL" id="BMAT01013711">
    <property type="protein sequence ID" value="GFS18747.1"/>
    <property type="molecule type" value="Genomic_DNA"/>
</dbReference>
<reference evidence="2 3" key="1">
    <citation type="journal article" date="2021" name="Elife">
        <title>Chloroplast acquisition without the gene transfer in kleptoplastic sea slugs, Plakobranchus ocellatus.</title>
        <authorList>
            <person name="Maeda T."/>
            <person name="Takahashi S."/>
            <person name="Yoshida T."/>
            <person name="Shimamura S."/>
            <person name="Takaki Y."/>
            <person name="Nagai Y."/>
            <person name="Toyoda A."/>
            <person name="Suzuki Y."/>
            <person name="Arimoto A."/>
            <person name="Ishii H."/>
            <person name="Satoh N."/>
            <person name="Nishiyama T."/>
            <person name="Hasebe M."/>
            <person name="Maruyama T."/>
            <person name="Minagawa J."/>
            <person name="Obokata J."/>
            <person name="Shigenobu S."/>
        </authorList>
    </citation>
    <scope>NUCLEOTIDE SEQUENCE [LARGE SCALE GENOMIC DNA]</scope>
</reference>
<evidence type="ECO:0000256" key="1">
    <source>
        <dbReference type="SAM" id="MobiDB-lite"/>
    </source>
</evidence>
<feature type="region of interest" description="Disordered" evidence="1">
    <location>
        <begin position="87"/>
        <end position="179"/>
    </location>
</feature>
<sequence>MQKVPQALFKGQVKRGFDSWKRGRVEFFVETDAGSWTVQLYHDVNPGRVVHKYKCNRLIIGDKSNGELHVKIPENEATNAQRLVKKITSQNVSTPSRNRAEVGLSSSQNGFSGSDGKASKVSTLPMAAGWLSKKTPPPSFQQERNHASSAKRKIHLDSADRSDGQSRLSNGDCYALDEDEVDEEVSFPHFTGSVLA</sequence>
<comment type="caution">
    <text evidence="2">The sequence shown here is derived from an EMBL/GenBank/DDBJ whole genome shotgun (WGS) entry which is preliminary data.</text>
</comment>
<protein>
    <submittedName>
        <fullName evidence="2">Uncharacterized protein</fullName>
    </submittedName>
</protein>
<organism evidence="2 3">
    <name type="scientific">Elysia marginata</name>
    <dbReference type="NCBI Taxonomy" id="1093978"/>
    <lineage>
        <taxon>Eukaryota</taxon>
        <taxon>Metazoa</taxon>
        <taxon>Spiralia</taxon>
        <taxon>Lophotrochozoa</taxon>
        <taxon>Mollusca</taxon>
        <taxon>Gastropoda</taxon>
        <taxon>Heterobranchia</taxon>
        <taxon>Euthyneura</taxon>
        <taxon>Panpulmonata</taxon>
        <taxon>Sacoglossa</taxon>
        <taxon>Placobranchoidea</taxon>
        <taxon>Plakobranchidae</taxon>
        <taxon>Elysia</taxon>
    </lineage>
</organism>
<feature type="compositionally biased region" description="Basic and acidic residues" evidence="1">
    <location>
        <begin position="155"/>
        <end position="164"/>
    </location>
</feature>
<name>A0AAV4JCQ0_9GAST</name>
<evidence type="ECO:0000313" key="3">
    <source>
        <dbReference type="Proteomes" id="UP000762676"/>
    </source>
</evidence>
<dbReference type="Proteomes" id="UP000762676">
    <property type="component" value="Unassembled WGS sequence"/>
</dbReference>
<dbReference type="AlphaFoldDB" id="A0AAV4JCQ0"/>
<feature type="compositionally biased region" description="Polar residues" evidence="1">
    <location>
        <begin position="87"/>
        <end position="97"/>
    </location>
</feature>
<accession>A0AAV4JCQ0</accession>
<proteinExistence type="predicted"/>
<evidence type="ECO:0000313" key="2">
    <source>
        <dbReference type="EMBL" id="GFS18747.1"/>
    </source>
</evidence>
<gene>
    <name evidence="2" type="ORF">ElyMa_006855500</name>
</gene>